<name>A0ABU1IQZ1_9BACL</name>
<organism evidence="2 3">
    <name type="scientific">Desmospora profundinema</name>
    <dbReference type="NCBI Taxonomy" id="1571184"/>
    <lineage>
        <taxon>Bacteria</taxon>
        <taxon>Bacillati</taxon>
        <taxon>Bacillota</taxon>
        <taxon>Bacilli</taxon>
        <taxon>Bacillales</taxon>
        <taxon>Thermoactinomycetaceae</taxon>
        <taxon>Desmospora</taxon>
    </lineage>
</organism>
<dbReference type="CDD" id="cd00009">
    <property type="entry name" value="AAA"/>
    <property type="match status" value="1"/>
</dbReference>
<dbReference type="SMART" id="SM00382">
    <property type="entry name" value="AAA"/>
    <property type="match status" value="1"/>
</dbReference>
<reference evidence="2 3" key="1">
    <citation type="submission" date="2023-07" db="EMBL/GenBank/DDBJ databases">
        <title>Genomic Encyclopedia of Type Strains, Phase IV (KMG-IV): sequencing the most valuable type-strain genomes for metagenomic binning, comparative biology and taxonomic classification.</title>
        <authorList>
            <person name="Goeker M."/>
        </authorList>
    </citation>
    <scope>NUCLEOTIDE SEQUENCE [LARGE SCALE GENOMIC DNA]</scope>
    <source>
        <strain evidence="2 3">DSM 45903</strain>
    </source>
</reference>
<dbReference type="InterPro" id="IPR009928">
    <property type="entry name" value="DnaI_N"/>
</dbReference>
<keyword evidence="3" id="KW-1185">Reference proteome</keyword>
<dbReference type="InterPro" id="IPR003593">
    <property type="entry name" value="AAA+_ATPase"/>
</dbReference>
<dbReference type="PANTHER" id="PTHR30050:SF8">
    <property type="entry name" value="PRIMOSOMAL PROTEIN DNAI"/>
    <property type="match status" value="1"/>
</dbReference>
<dbReference type="NCBIfam" id="NF006505">
    <property type="entry name" value="PRK08939.1"/>
    <property type="match status" value="1"/>
</dbReference>
<protein>
    <submittedName>
        <fullName evidence="2">Primosomal protein DnaI</fullName>
    </submittedName>
</protein>
<dbReference type="InterPro" id="IPR002611">
    <property type="entry name" value="IstB_ATP-bd"/>
</dbReference>
<gene>
    <name evidence="2" type="ORF">JOE21_002576</name>
</gene>
<evidence type="ECO:0000313" key="3">
    <source>
        <dbReference type="Proteomes" id="UP001185012"/>
    </source>
</evidence>
<dbReference type="Pfam" id="PF01695">
    <property type="entry name" value="IstB_IS21"/>
    <property type="match status" value="1"/>
</dbReference>
<dbReference type="PANTHER" id="PTHR30050">
    <property type="entry name" value="CHROMOSOMAL REPLICATION INITIATOR PROTEIN DNAA"/>
    <property type="match status" value="1"/>
</dbReference>
<dbReference type="Proteomes" id="UP001185012">
    <property type="component" value="Unassembled WGS sequence"/>
</dbReference>
<evidence type="ECO:0000313" key="2">
    <source>
        <dbReference type="EMBL" id="MDR6226569.1"/>
    </source>
</evidence>
<dbReference type="EMBL" id="JAVDQG010000005">
    <property type="protein sequence ID" value="MDR6226569.1"/>
    <property type="molecule type" value="Genomic_DNA"/>
</dbReference>
<sequence length="309" mass="35889">MNRINRVVGPLKKRWSIQERTEQEWRELWNHRHVCSFRKEHPELDAEVARRSWLSLRQFAQERDHCEACPGLDRCPNLVKGHQPELHVHHGLLDLRMAPCHHWLAREEARKRQQLIKSHHIPVDIMNATFESMDFDEDRAEAIGAAMDFCNQFAEGKPERGLYLYGPFGVGKSRIAAAMAHYLVQYRVDSLMVYVPEFVREVKDSIRDGMIQEKLEALKTATVLILDDIGAESLTPWTRDEILGAILQYRMAEKLPIVMTSNLDLEELEAHLAHSDKGGTERTKGKRIMERIRPFVDAYRVKGPNRRQA</sequence>
<dbReference type="Pfam" id="PF07319">
    <property type="entry name" value="DnaI_N"/>
    <property type="match status" value="1"/>
</dbReference>
<comment type="caution">
    <text evidence="2">The sequence shown here is derived from an EMBL/GenBank/DDBJ whole genome shotgun (WGS) entry which is preliminary data.</text>
</comment>
<evidence type="ECO:0000259" key="1">
    <source>
        <dbReference type="SMART" id="SM00382"/>
    </source>
</evidence>
<dbReference type="Gene3D" id="3.40.50.300">
    <property type="entry name" value="P-loop containing nucleotide triphosphate hydrolases"/>
    <property type="match status" value="1"/>
</dbReference>
<dbReference type="SUPFAM" id="SSF52540">
    <property type="entry name" value="P-loop containing nucleoside triphosphate hydrolases"/>
    <property type="match status" value="1"/>
</dbReference>
<proteinExistence type="predicted"/>
<feature type="domain" description="AAA+ ATPase" evidence="1">
    <location>
        <begin position="158"/>
        <end position="293"/>
    </location>
</feature>
<accession>A0ABU1IQZ1</accession>
<dbReference type="RefSeq" id="WP_309866628.1">
    <property type="nucleotide sequence ID" value="NZ_JAVDQG010000005.1"/>
</dbReference>
<dbReference type="InterPro" id="IPR027417">
    <property type="entry name" value="P-loop_NTPase"/>
</dbReference>